<evidence type="ECO:0000256" key="2">
    <source>
        <dbReference type="ARBA" id="ARBA00023015"/>
    </source>
</evidence>
<dbReference type="PROSITE" id="PS01063">
    <property type="entry name" value="SIGMA70_ECF"/>
    <property type="match status" value="1"/>
</dbReference>
<sequence>MYARHALALEQPDPGILRKARRGDERAFSIIVRAYERPVFNYVLRLVGDRALAEDLTQEVFLRVYQGLPGFSLRSSFTTWLFQVTKNRVLDELRALERRPRSAGCIDDMPPLEVIDAPFERAETIHALWRAVEALSVDLKMALLLRDIVGLSYMEIAEALEVTLATVKWRIYKAREEVQAALAREGVTVGSRPPATASGTSGG</sequence>
<dbReference type="PANTHER" id="PTHR43133:SF51">
    <property type="entry name" value="RNA POLYMERASE SIGMA FACTOR"/>
    <property type="match status" value="1"/>
</dbReference>
<reference evidence="9 10" key="1">
    <citation type="submission" date="2018-07" db="EMBL/GenBank/DDBJ databases">
        <title>High-quality-draft genome sequence of Gaiella occulta.</title>
        <authorList>
            <person name="Severino R."/>
            <person name="Froufe H.J.C."/>
            <person name="Rainey F.A."/>
            <person name="Barroso C."/>
            <person name="Albuquerque L."/>
            <person name="Lobo-Da-Cunha A."/>
            <person name="Da Costa M.S."/>
            <person name="Egas C."/>
        </authorList>
    </citation>
    <scope>NUCLEOTIDE SEQUENCE [LARGE SCALE GENOMIC DNA]</scope>
    <source>
        <strain evidence="9 10">F2-233</strain>
    </source>
</reference>
<keyword evidence="3 6" id="KW-0731">Sigma factor</keyword>
<dbReference type="GO" id="GO:0016987">
    <property type="term" value="F:sigma factor activity"/>
    <property type="evidence" value="ECO:0007669"/>
    <property type="project" value="UniProtKB-KW"/>
</dbReference>
<dbReference type="InterPro" id="IPR036388">
    <property type="entry name" value="WH-like_DNA-bd_sf"/>
</dbReference>
<keyword evidence="5 6" id="KW-0804">Transcription</keyword>
<dbReference type="InterPro" id="IPR000838">
    <property type="entry name" value="RNA_pol_sigma70_ECF_CS"/>
</dbReference>
<evidence type="ECO:0000259" key="7">
    <source>
        <dbReference type="Pfam" id="PF04542"/>
    </source>
</evidence>
<comment type="caution">
    <text evidence="9">The sequence shown here is derived from an EMBL/GenBank/DDBJ whole genome shotgun (WGS) entry which is preliminary data.</text>
</comment>
<dbReference type="PANTHER" id="PTHR43133">
    <property type="entry name" value="RNA POLYMERASE ECF-TYPE SIGMA FACTO"/>
    <property type="match status" value="1"/>
</dbReference>
<dbReference type="InterPro" id="IPR013324">
    <property type="entry name" value="RNA_pol_sigma_r3/r4-like"/>
</dbReference>
<accession>A0A7M2Z0M1</accession>
<organism evidence="9 10">
    <name type="scientific">Gaiella occulta</name>
    <dbReference type="NCBI Taxonomy" id="1002870"/>
    <lineage>
        <taxon>Bacteria</taxon>
        <taxon>Bacillati</taxon>
        <taxon>Actinomycetota</taxon>
        <taxon>Thermoleophilia</taxon>
        <taxon>Gaiellales</taxon>
        <taxon>Gaiellaceae</taxon>
        <taxon>Gaiella</taxon>
    </lineage>
</organism>
<dbReference type="GO" id="GO:0006352">
    <property type="term" value="P:DNA-templated transcription initiation"/>
    <property type="evidence" value="ECO:0007669"/>
    <property type="project" value="InterPro"/>
</dbReference>
<protein>
    <recommendedName>
        <fullName evidence="6">RNA polymerase sigma factor</fullName>
    </recommendedName>
</protein>
<comment type="similarity">
    <text evidence="1 6">Belongs to the sigma-70 factor family. ECF subfamily.</text>
</comment>
<evidence type="ECO:0000256" key="1">
    <source>
        <dbReference type="ARBA" id="ARBA00010641"/>
    </source>
</evidence>
<dbReference type="AlphaFoldDB" id="A0A7M2Z0M1"/>
<feature type="domain" description="RNA polymerase sigma-70 region 2" evidence="7">
    <location>
        <begin position="31"/>
        <end position="98"/>
    </location>
</feature>
<dbReference type="Pfam" id="PF08281">
    <property type="entry name" value="Sigma70_r4_2"/>
    <property type="match status" value="1"/>
</dbReference>
<keyword evidence="10" id="KW-1185">Reference proteome</keyword>
<proteinExistence type="inferred from homology"/>
<dbReference type="InterPro" id="IPR007627">
    <property type="entry name" value="RNA_pol_sigma70_r2"/>
</dbReference>
<dbReference type="Gene3D" id="1.10.1740.10">
    <property type="match status" value="1"/>
</dbReference>
<dbReference type="InterPro" id="IPR014284">
    <property type="entry name" value="RNA_pol_sigma-70_dom"/>
</dbReference>
<evidence type="ECO:0000256" key="3">
    <source>
        <dbReference type="ARBA" id="ARBA00023082"/>
    </source>
</evidence>
<dbReference type="InterPro" id="IPR013325">
    <property type="entry name" value="RNA_pol_sigma_r2"/>
</dbReference>
<evidence type="ECO:0000313" key="9">
    <source>
        <dbReference type="EMBL" id="RDI75242.1"/>
    </source>
</evidence>
<evidence type="ECO:0000313" key="10">
    <source>
        <dbReference type="Proteomes" id="UP000254134"/>
    </source>
</evidence>
<evidence type="ECO:0000256" key="6">
    <source>
        <dbReference type="RuleBase" id="RU000716"/>
    </source>
</evidence>
<dbReference type="SUPFAM" id="SSF88946">
    <property type="entry name" value="Sigma2 domain of RNA polymerase sigma factors"/>
    <property type="match status" value="1"/>
</dbReference>
<feature type="domain" description="RNA polymerase sigma factor 70 region 4 type 2" evidence="8">
    <location>
        <begin position="126"/>
        <end position="177"/>
    </location>
</feature>
<keyword evidence="4 6" id="KW-0238">DNA-binding</keyword>
<dbReference type="InterPro" id="IPR039425">
    <property type="entry name" value="RNA_pol_sigma-70-like"/>
</dbReference>
<evidence type="ECO:0000256" key="5">
    <source>
        <dbReference type="ARBA" id="ARBA00023163"/>
    </source>
</evidence>
<dbReference type="Proteomes" id="UP000254134">
    <property type="component" value="Unassembled WGS sequence"/>
</dbReference>
<dbReference type="Gene3D" id="1.10.10.10">
    <property type="entry name" value="Winged helix-like DNA-binding domain superfamily/Winged helix DNA-binding domain"/>
    <property type="match status" value="1"/>
</dbReference>
<gene>
    <name evidence="9" type="ORF">Gocc_1040</name>
</gene>
<dbReference type="Pfam" id="PF04542">
    <property type="entry name" value="Sigma70_r2"/>
    <property type="match status" value="1"/>
</dbReference>
<dbReference type="InterPro" id="IPR013249">
    <property type="entry name" value="RNA_pol_sigma70_r4_t2"/>
</dbReference>
<evidence type="ECO:0000259" key="8">
    <source>
        <dbReference type="Pfam" id="PF08281"/>
    </source>
</evidence>
<evidence type="ECO:0000256" key="4">
    <source>
        <dbReference type="ARBA" id="ARBA00023125"/>
    </source>
</evidence>
<reference evidence="10" key="2">
    <citation type="journal article" date="2019" name="MicrobiologyOpen">
        <title>High-quality draft genome sequence of Gaiella occulta isolated from a 150 meter deep mineral water borehole and comparison with the genome sequences of other deep-branching lineages of the phylum Actinobacteria.</title>
        <authorList>
            <person name="Severino R."/>
            <person name="Froufe H.J.C."/>
            <person name="Barroso C."/>
            <person name="Albuquerque L."/>
            <person name="Lobo-da-Cunha A."/>
            <person name="da Costa M.S."/>
            <person name="Egas C."/>
        </authorList>
    </citation>
    <scope>NUCLEOTIDE SEQUENCE [LARGE SCALE GENOMIC DNA]</scope>
    <source>
        <strain evidence="10">F2-233</strain>
    </source>
</reference>
<dbReference type="SUPFAM" id="SSF88659">
    <property type="entry name" value="Sigma3 and sigma4 domains of RNA polymerase sigma factors"/>
    <property type="match status" value="1"/>
</dbReference>
<dbReference type="OrthoDB" id="5244716at2"/>
<dbReference type="NCBIfam" id="TIGR02937">
    <property type="entry name" value="sigma70-ECF"/>
    <property type="match status" value="1"/>
</dbReference>
<dbReference type="CDD" id="cd06171">
    <property type="entry name" value="Sigma70_r4"/>
    <property type="match status" value="1"/>
</dbReference>
<keyword evidence="2 6" id="KW-0805">Transcription regulation</keyword>
<dbReference type="GO" id="GO:0006950">
    <property type="term" value="P:response to stress"/>
    <property type="evidence" value="ECO:0007669"/>
    <property type="project" value="UniProtKB-ARBA"/>
</dbReference>
<name>A0A7M2Z0M1_9ACTN</name>
<dbReference type="GO" id="GO:0003677">
    <property type="term" value="F:DNA binding"/>
    <property type="evidence" value="ECO:0007669"/>
    <property type="project" value="UniProtKB-KW"/>
</dbReference>
<dbReference type="EMBL" id="QQZY01000002">
    <property type="protein sequence ID" value="RDI75242.1"/>
    <property type="molecule type" value="Genomic_DNA"/>
</dbReference>